<gene>
    <name evidence="4" type="ORF">MAR_022301</name>
</gene>
<dbReference type="InterPro" id="IPR011992">
    <property type="entry name" value="EF-hand-dom_pair"/>
</dbReference>
<dbReference type="SMART" id="SM00368">
    <property type="entry name" value="LRR_RI"/>
    <property type="match status" value="6"/>
</dbReference>
<accession>A0ABY7DM15</accession>
<dbReference type="Pfam" id="PF13499">
    <property type="entry name" value="EF-hand_7"/>
    <property type="match status" value="1"/>
</dbReference>
<feature type="domain" description="EF-hand" evidence="3">
    <location>
        <begin position="393"/>
        <end position="428"/>
    </location>
</feature>
<dbReference type="SMART" id="SM00054">
    <property type="entry name" value="EFh"/>
    <property type="match status" value="2"/>
</dbReference>
<dbReference type="PROSITE" id="PS00018">
    <property type="entry name" value="EF_HAND_1"/>
    <property type="match status" value="2"/>
</dbReference>
<dbReference type="Proteomes" id="UP001164746">
    <property type="component" value="Chromosome 3"/>
</dbReference>
<evidence type="ECO:0000256" key="1">
    <source>
        <dbReference type="ARBA" id="ARBA00022837"/>
    </source>
</evidence>
<protein>
    <submittedName>
        <fullName evidence="4">LR74B-like protein</fullName>
    </submittedName>
</protein>
<organism evidence="4 5">
    <name type="scientific">Mya arenaria</name>
    <name type="common">Soft-shell clam</name>
    <dbReference type="NCBI Taxonomy" id="6604"/>
    <lineage>
        <taxon>Eukaryota</taxon>
        <taxon>Metazoa</taxon>
        <taxon>Spiralia</taxon>
        <taxon>Lophotrochozoa</taxon>
        <taxon>Mollusca</taxon>
        <taxon>Bivalvia</taxon>
        <taxon>Autobranchia</taxon>
        <taxon>Heteroconchia</taxon>
        <taxon>Euheterodonta</taxon>
        <taxon>Imparidentia</taxon>
        <taxon>Neoheterodontei</taxon>
        <taxon>Myida</taxon>
        <taxon>Myoidea</taxon>
        <taxon>Myidae</taxon>
        <taxon>Mya</taxon>
    </lineage>
</organism>
<dbReference type="InterPro" id="IPR002048">
    <property type="entry name" value="EF_hand_dom"/>
</dbReference>
<dbReference type="PANTHER" id="PTHR24114:SF2">
    <property type="entry name" value="F-BOX DOMAIN-CONTAINING PROTEIN-RELATED"/>
    <property type="match status" value="1"/>
</dbReference>
<dbReference type="Gene3D" id="1.10.238.10">
    <property type="entry name" value="EF-hand"/>
    <property type="match status" value="1"/>
</dbReference>
<feature type="region of interest" description="Disordered" evidence="2">
    <location>
        <begin position="40"/>
        <end position="82"/>
    </location>
</feature>
<dbReference type="CDD" id="cd00051">
    <property type="entry name" value="EFh"/>
    <property type="match status" value="1"/>
</dbReference>
<evidence type="ECO:0000313" key="4">
    <source>
        <dbReference type="EMBL" id="WAQ97928.1"/>
    </source>
</evidence>
<feature type="domain" description="EF-hand" evidence="3">
    <location>
        <begin position="429"/>
        <end position="464"/>
    </location>
</feature>
<dbReference type="InterPro" id="IPR018247">
    <property type="entry name" value="EF_Hand_1_Ca_BS"/>
</dbReference>
<dbReference type="SUPFAM" id="SSF47473">
    <property type="entry name" value="EF-hand"/>
    <property type="match status" value="1"/>
</dbReference>
<keyword evidence="5" id="KW-1185">Reference proteome</keyword>
<feature type="compositionally biased region" description="Basic residues" evidence="2">
    <location>
        <begin position="40"/>
        <end position="61"/>
    </location>
</feature>
<dbReference type="PANTHER" id="PTHR24114">
    <property type="entry name" value="LEUCINE RICH REPEAT FAMILY PROTEIN"/>
    <property type="match status" value="1"/>
</dbReference>
<dbReference type="Pfam" id="PF13516">
    <property type="entry name" value="LRR_6"/>
    <property type="match status" value="6"/>
</dbReference>
<dbReference type="InterPro" id="IPR001611">
    <property type="entry name" value="Leu-rich_rpt"/>
</dbReference>
<evidence type="ECO:0000256" key="2">
    <source>
        <dbReference type="SAM" id="MobiDB-lite"/>
    </source>
</evidence>
<sequence>MAASTDIETVSGSKKFDIWELIKRANTTDPYILMAKHRMNKSVTRRSRTGGRVVGRRRRRTSTTADSFGNESRMSHTDTEIDEEEDFDYDAEEEVHHDTNLEHCQEMYARACRQYGVHPVACFNEALKKDKCILRHRQMTPNEIKALAVALVVNSSVETLDLGDNDIGQKGAEYIADMLRENNFIKHINLEDNNLGAAGVKHMVMVSVSDTLNLKHLSVAHNQLRMVGGEVIGEALVWNDTMETLDLSWNNLRRDGAVLVAEGLAENTCLKKLNLAWNGFYLDGCRALSRALEDNKTLIELDLTCNRISKECLEKLLGGLKKNSTLEILRLGWNPLTPAGAMIMLEFIRDTKTSAIKELDLTVLGTDKRGDDDDEKQLMDENPIIVLMEFGKLMGFRLMDLFSALDKDGSKSLDHQEIRSGLRMVNIPLSDKCIEILINKLDVDGDGEIDFGELMAAQTEHRKKMSKFYAAQESDIDIEDTDIGRVRIKLSRLMAKKMSGNPAFKRSVQMMQDLLEKGGEQRLAQNLSAAMQNLKSAVGLRPSSADKTVNLTEKLKKWKPMAV</sequence>
<dbReference type="Gene3D" id="3.80.10.10">
    <property type="entry name" value="Ribonuclease Inhibitor"/>
    <property type="match status" value="3"/>
</dbReference>
<proteinExistence type="predicted"/>
<name>A0ABY7DM15_MYAAR</name>
<dbReference type="InterPro" id="IPR032675">
    <property type="entry name" value="LRR_dom_sf"/>
</dbReference>
<dbReference type="PROSITE" id="PS50222">
    <property type="entry name" value="EF_HAND_2"/>
    <property type="match status" value="2"/>
</dbReference>
<dbReference type="EMBL" id="CP111014">
    <property type="protein sequence ID" value="WAQ97928.1"/>
    <property type="molecule type" value="Genomic_DNA"/>
</dbReference>
<dbReference type="InterPro" id="IPR052394">
    <property type="entry name" value="LRR-containing"/>
</dbReference>
<reference evidence="4" key="1">
    <citation type="submission" date="2022-11" db="EMBL/GenBank/DDBJ databases">
        <title>Centuries of genome instability and evolution in soft-shell clam transmissible cancer (bioRxiv).</title>
        <authorList>
            <person name="Hart S.F.M."/>
            <person name="Yonemitsu M.A."/>
            <person name="Giersch R.M."/>
            <person name="Beal B.F."/>
            <person name="Arriagada G."/>
            <person name="Davis B.W."/>
            <person name="Ostrander E.A."/>
            <person name="Goff S.P."/>
            <person name="Metzger M.J."/>
        </authorList>
    </citation>
    <scope>NUCLEOTIDE SEQUENCE</scope>
    <source>
        <strain evidence="4">MELC-2E11</strain>
        <tissue evidence="4">Siphon/mantle</tissue>
    </source>
</reference>
<evidence type="ECO:0000313" key="5">
    <source>
        <dbReference type="Proteomes" id="UP001164746"/>
    </source>
</evidence>
<dbReference type="SUPFAM" id="SSF52047">
    <property type="entry name" value="RNI-like"/>
    <property type="match status" value="1"/>
</dbReference>
<keyword evidence="1" id="KW-0106">Calcium</keyword>
<evidence type="ECO:0000259" key="3">
    <source>
        <dbReference type="PROSITE" id="PS50222"/>
    </source>
</evidence>